<dbReference type="Proteomes" id="UP000015105">
    <property type="component" value="Chromosome 5D"/>
</dbReference>
<reference evidence="1" key="4">
    <citation type="submission" date="2019-03" db="UniProtKB">
        <authorList>
            <consortium name="EnsemblPlants"/>
        </authorList>
    </citation>
    <scope>IDENTIFICATION</scope>
</reference>
<organism evidence="1 2">
    <name type="scientific">Aegilops tauschii subsp. strangulata</name>
    <name type="common">Goatgrass</name>
    <dbReference type="NCBI Taxonomy" id="200361"/>
    <lineage>
        <taxon>Eukaryota</taxon>
        <taxon>Viridiplantae</taxon>
        <taxon>Streptophyta</taxon>
        <taxon>Embryophyta</taxon>
        <taxon>Tracheophyta</taxon>
        <taxon>Spermatophyta</taxon>
        <taxon>Magnoliopsida</taxon>
        <taxon>Liliopsida</taxon>
        <taxon>Poales</taxon>
        <taxon>Poaceae</taxon>
        <taxon>BOP clade</taxon>
        <taxon>Pooideae</taxon>
        <taxon>Triticodae</taxon>
        <taxon>Triticeae</taxon>
        <taxon>Triticinae</taxon>
        <taxon>Aegilops</taxon>
    </lineage>
</organism>
<evidence type="ECO:0000313" key="2">
    <source>
        <dbReference type="Proteomes" id="UP000015105"/>
    </source>
</evidence>
<reference evidence="2" key="2">
    <citation type="journal article" date="2017" name="Nat. Plants">
        <title>The Aegilops tauschii genome reveals multiple impacts of transposons.</title>
        <authorList>
            <person name="Zhao G."/>
            <person name="Zou C."/>
            <person name="Li K."/>
            <person name="Wang K."/>
            <person name="Li T."/>
            <person name="Gao L."/>
            <person name="Zhang X."/>
            <person name="Wang H."/>
            <person name="Yang Z."/>
            <person name="Liu X."/>
            <person name="Jiang W."/>
            <person name="Mao L."/>
            <person name="Kong X."/>
            <person name="Jiao Y."/>
            <person name="Jia J."/>
        </authorList>
    </citation>
    <scope>NUCLEOTIDE SEQUENCE [LARGE SCALE GENOMIC DNA]</scope>
    <source>
        <strain evidence="2">cv. AL8/78</strain>
    </source>
</reference>
<dbReference type="EnsemblPlants" id="AET5Gv21177800.11">
    <property type="protein sequence ID" value="AET5Gv21177800.11"/>
    <property type="gene ID" value="AET5Gv21177800"/>
</dbReference>
<reference evidence="1" key="5">
    <citation type="journal article" date="2021" name="G3 (Bethesda)">
        <title>Aegilops tauschii genome assembly Aet v5.0 features greater sequence contiguity and improved annotation.</title>
        <authorList>
            <person name="Wang L."/>
            <person name="Zhu T."/>
            <person name="Rodriguez J.C."/>
            <person name="Deal K.R."/>
            <person name="Dubcovsky J."/>
            <person name="McGuire P.E."/>
            <person name="Lux T."/>
            <person name="Spannagl M."/>
            <person name="Mayer K.F.X."/>
            <person name="Baldrich P."/>
            <person name="Meyers B.C."/>
            <person name="Huo N."/>
            <person name="Gu Y.Q."/>
            <person name="Zhou H."/>
            <person name="Devos K.M."/>
            <person name="Bennetzen J.L."/>
            <person name="Unver T."/>
            <person name="Budak H."/>
            <person name="Gulick P.J."/>
            <person name="Galiba G."/>
            <person name="Kalapos B."/>
            <person name="Nelson D.R."/>
            <person name="Li P."/>
            <person name="You F.M."/>
            <person name="Luo M.C."/>
            <person name="Dvorak J."/>
        </authorList>
    </citation>
    <scope>NUCLEOTIDE SEQUENCE [LARGE SCALE GENOMIC DNA]</scope>
    <source>
        <strain evidence="1">cv. AL8/78</strain>
    </source>
</reference>
<dbReference type="AlphaFoldDB" id="A0A453MGV9"/>
<proteinExistence type="predicted"/>
<keyword evidence="2" id="KW-1185">Reference proteome</keyword>
<reference evidence="2" key="1">
    <citation type="journal article" date="2014" name="Science">
        <title>Ancient hybridizations among the ancestral genomes of bread wheat.</title>
        <authorList>
            <consortium name="International Wheat Genome Sequencing Consortium,"/>
            <person name="Marcussen T."/>
            <person name="Sandve S.R."/>
            <person name="Heier L."/>
            <person name="Spannagl M."/>
            <person name="Pfeifer M."/>
            <person name="Jakobsen K.S."/>
            <person name="Wulff B.B."/>
            <person name="Steuernagel B."/>
            <person name="Mayer K.F."/>
            <person name="Olsen O.A."/>
        </authorList>
    </citation>
    <scope>NUCLEOTIDE SEQUENCE [LARGE SCALE GENOMIC DNA]</scope>
    <source>
        <strain evidence="2">cv. AL8/78</strain>
    </source>
</reference>
<name>A0A453MGV9_AEGTS</name>
<dbReference type="Gramene" id="AET5Gv21177800.11">
    <property type="protein sequence ID" value="AET5Gv21177800.11"/>
    <property type="gene ID" value="AET5Gv21177800"/>
</dbReference>
<accession>A0A453MGV9</accession>
<evidence type="ECO:0000313" key="1">
    <source>
        <dbReference type="EnsemblPlants" id="AET5Gv21177800.11"/>
    </source>
</evidence>
<protein>
    <submittedName>
        <fullName evidence="1">Uncharacterized protein</fullName>
    </submittedName>
</protein>
<reference evidence="1" key="3">
    <citation type="journal article" date="2017" name="Nature">
        <title>Genome sequence of the progenitor of the wheat D genome Aegilops tauschii.</title>
        <authorList>
            <person name="Luo M.C."/>
            <person name="Gu Y.Q."/>
            <person name="Puiu D."/>
            <person name="Wang H."/>
            <person name="Twardziok S.O."/>
            <person name="Deal K.R."/>
            <person name="Huo N."/>
            <person name="Zhu T."/>
            <person name="Wang L."/>
            <person name="Wang Y."/>
            <person name="McGuire P.E."/>
            <person name="Liu S."/>
            <person name="Long H."/>
            <person name="Ramasamy R.K."/>
            <person name="Rodriguez J.C."/>
            <person name="Van S.L."/>
            <person name="Yuan L."/>
            <person name="Wang Z."/>
            <person name="Xia Z."/>
            <person name="Xiao L."/>
            <person name="Anderson O.D."/>
            <person name="Ouyang S."/>
            <person name="Liang Y."/>
            <person name="Zimin A.V."/>
            <person name="Pertea G."/>
            <person name="Qi P."/>
            <person name="Bennetzen J.L."/>
            <person name="Dai X."/>
            <person name="Dawson M.W."/>
            <person name="Muller H.G."/>
            <person name="Kugler K."/>
            <person name="Rivarola-Duarte L."/>
            <person name="Spannagl M."/>
            <person name="Mayer K.F.X."/>
            <person name="Lu F.H."/>
            <person name="Bevan M.W."/>
            <person name="Leroy P."/>
            <person name="Li P."/>
            <person name="You F.M."/>
            <person name="Sun Q."/>
            <person name="Liu Z."/>
            <person name="Lyons E."/>
            <person name="Wicker T."/>
            <person name="Salzberg S.L."/>
            <person name="Devos K.M."/>
            <person name="Dvorak J."/>
        </authorList>
    </citation>
    <scope>NUCLEOTIDE SEQUENCE [LARGE SCALE GENOMIC DNA]</scope>
    <source>
        <strain evidence="1">cv. AL8/78</strain>
    </source>
</reference>
<sequence length="60" mass="6463">TPAGFVSFERKVLPRGSLSGDVTYPDSDAWMKSSVPLCPFRVSGFICSILVLLQGSSEII</sequence>